<dbReference type="PROSITE" id="PS00018">
    <property type="entry name" value="EF_HAND_1"/>
    <property type="match status" value="1"/>
</dbReference>
<evidence type="ECO:0000256" key="13">
    <source>
        <dbReference type="SAM" id="MobiDB-lite"/>
    </source>
</evidence>
<keyword evidence="6" id="KW-0479">Metal-binding</keyword>
<dbReference type="GO" id="GO:0016020">
    <property type="term" value="C:membrane"/>
    <property type="evidence" value="ECO:0007669"/>
    <property type="project" value="UniProtKB-SubCell"/>
</dbReference>
<dbReference type="Gene3D" id="1.10.238.10">
    <property type="entry name" value="EF-hand"/>
    <property type="match status" value="1"/>
</dbReference>
<dbReference type="EMBL" id="JAJAGQ010000006">
    <property type="protein sequence ID" value="KAJ8560000.1"/>
    <property type="molecule type" value="Genomic_DNA"/>
</dbReference>
<dbReference type="InterPro" id="IPR002048">
    <property type="entry name" value="EF_hand_dom"/>
</dbReference>
<evidence type="ECO:0000256" key="6">
    <source>
        <dbReference type="ARBA" id="ARBA00022723"/>
    </source>
</evidence>
<comment type="similarity">
    <text evidence="2">Belongs to the RBOH (TC 5.B.1.3) family.</text>
</comment>
<organism evidence="15 16">
    <name type="scientific">Anisodus acutangulus</name>
    <dbReference type="NCBI Taxonomy" id="402998"/>
    <lineage>
        <taxon>Eukaryota</taxon>
        <taxon>Viridiplantae</taxon>
        <taxon>Streptophyta</taxon>
        <taxon>Embryophyta</taxon>
        <taxon>Tracheophyta</taxon>
        <taxon>Spermatophyta</taxon>
        <taxon>Magnoliopsida</taxon>
        <taxon>eudicotyledons</taxon>
        <taxon>Gunneridae</taxon>
        <taxon>Pentapetalae</taxon>
        <taxon>asterids</taxon>
        <taxon>lamiids</taxon>
        <taxon>Solanales</taxon>
        <taxon>Solanaceae</taxon>
        <taxon>Solanoideae</taxon>
        <taxon>Hyoscyameae</taxon>
        <taxon>Anisodus</taxon>
    </lineage>
</organism>
<evidence type="ECO:0000313" key="16">
    <source>
        <dbReference type="Proteomes" id="UP001152561"/>
    </source>
</evidence>
<evidence type="ECO:0000256" key="9">
    <source>
        <dbReference type="ARBA" id="ARBA00022857"/>
    </source>
</evidence>
<keyword evidence="3" id="KW-0575">Peroxidase</keyword>
<evidence type="ECO:0000259" key="14">
    <source>
        <dbReference type="PROSITE" id="PS50222"/>
    </source>
</evidence>
<dbReference type="Pfam" id="PF08414">
    <property type="entry name" value="NADPH_Ox"/>
    <property type="match status" value="1"/>
</dbReference>
<keyword evidence="4" id="KW-0285">Flavoprotein</keyword>
<keyword evidence="10" id="KW-1133">Transmembrane helix</keyword>
<feature type="region of interest" description="Disordered" evidence="13">
    <location>
        <begin position="1"/>
        <end position="29"/>
    </location>
</feature>
<dbReference type="SUPFAM" id="SSF47473">
    <property type="entry name" value="EF-hand"/>
    <property type="match status" value="1"/>
</dbReference>
<gene>
    <name evidence="15" type="ORF">K7X08_004058</name>
</gene>
<dbReference type="PROSITE" id="PS50222">
    <property type="entry name" value="EF_HAND_2"/>
    <property type="match status" value="1"/>
</dbReference>
<dbReference type="FunFam" id="1.10.238.10:FF:000049">
    <property type="entry name" value="Respiratory burst oxidase homolog A"/>
    <property type="match status" value="1"/>
</dbReference>
<dbReference type="InterPro" id="IPR013623">
    <property type="entry name" value="NADPH_Ox"/>
</dbReference>
<dbReference type="OrthoDB" id="1937454at2759"/>
<evidence type="ECO:0000256" key="8">
    <source>
        <dbReference type="ARBA" id="ARBA00022837"/>
    </source>
</evidence>
<feature type="compositionally biased region" description="Basic and acidic residues" evidence="13">
    <location>
        <begin position="1"/>
        <end position="13"/>
    </location>
</feature>
<evidence type="ECO:0000313" key="15">
    <source>
        <dbReference type="EMBL" id="KAJ8560000.1"/>
    </source>
</evidence>
<protein>
    <recommendedName>
        <fullName evidence="14">EF-hand domain-containing protein</fullName>
    </recommendedName>
</protein>
<evidence type="ECO:0000256" key="5">
    <source>
        <dbReference type="ARBA" id="ARBA00022692"/>
    </source>
</evidence>
<dbReference type="InterPro" id="IPR018247">
    <property type="entry name" value="EF_Hand_1_Ca_BS"/>
</dbReference>
<keyword evidence="7" id="KW-0274">FAD</keyword>
<keyword evidence="8" id="KW-0106">Calcium</keyword>
<evidence type="ECO:0000256" key="10">
    <source>
        <dbReference type="ARBA" id="ARBA00022989"/>
    </source>
</evidence>
<evidence type="ECO:0000256" key="2">
    <source>
        <dbReference type="ARBA" id="ARBA00007975"/>
    </source>
</evidence>
<evidence type="ECO:0000256" key="7">
    <source>
        <dbReference type="ARBA" id="ARBA00022827"/>
    </source>
</evidence>
<keyword evidence="12" id="KW-0472">Membrane</keyword>
<dbReference type="Proteomes" id="UP001152561">
    <property type="component" value="Unassembled WGS sequence"/>
</dbReference>
<keyword evidence="5" id="KW-0812">Transmembrane</keyword>
<dbReference type="InterPro" id="IPR011992">
    <property type="entry name" value="EF-hand-dom_pair"/>
</dbReference>
<dbReference type="GO" id="GO:0005509">
    <property type="term" value="F:calcium ion binding"/>
    <property type="evidence" value="ECO:0007669"/>
    <property type="project" value="InterPro"/>
</dbReference>
<comment type="subcellular location">
    <subcellularLocation>
        <location evidence="1">Membrane</location>
        <topology evidence="1">Multi-pass membrane protein</topology>
    </subcellularLocation>
</comment>
<evidence type="ECO:0000256" key="12">
    <source>
        <dbReference type="ARBA" id="ARBA00023136"/>
    </source>
</evidence>
<evidence type="ECO:0000256" key="1">
    <source>
        <dbReference type="ARBA" id="ARBA00004141"/>
    </source>
</evidence>
<comment type="caution">
    <text evidence="15">The sequence shown here is derived from an EMBL/GenBank/DDBJ whole genome shotgun (WGS) entry which is preliminary data.</text>
</comment>
<dbReference type="GO" id="GO:0004601">
    <property type="term" value="F:peroxidase activity"/>
    <property type="evidence" value="ECO:0007669"/>
    <property type="project" value="UniProtKB-KW"/>
</dbReference>
<accession>A0A9Q1MGJ7</accession>
<dbReference type="SMART" id="SM00054">
    <property type="entry name" value="EFh"/>
    <property type="match status" value="1"/>
</dbReference>
<feature type="domain" description="EF-hand" evidence="14">
    <location>
        <begin position="150"/>
        <end position="185"/>
    </location>
</feature>
<evidence type="ECO:0000256" key="11">
    <source>
        <dbReference type="ARBA" id="ARBA00023002"/>
    </source>
</evidence>
<keyword evidence="11" id="KW-0560">Oxidoreductase</keyword>
<reference evidence="16" key="1">
    <citation type="journal article" date="2023" name="Proc. Natl. Acad. Sci. U.S.A.">
        <title>Genomic and structural basis for evolution of tropane alkaloid biosynthesis.</title>
        <authorList>
            <person name="Wanga Y.-J."/>
            <person name="Taina T."/>
            <person name="Yua J.-Y."/>
            <person name="Lia J."/>
            <person name="Xua B."/>
            <person name="Chenc J."/>
            <person name="D'Auriad J.C."/>
            <person name="Huanga J.-P."/>
            <person name="Huanga S.-X."/>
        </authorList>
    </citation>
    <scope>NUCLEOTIDE SEQUENCE [LARGE SCALE GENOMIC DNA]</scope>
    <source>
        <strain evidence="16">cv. KIB-2019</strain>
    </source>
</reference>
<dbReference type="GO" id="GO:0050664">
    <property type="term" value="F:oxidoreductase activity, acting on NAD(P)H, oxygen as acceptor"/>
    <property type="evidence" value="ECO:0007669"/>
    <property type="project" value="InterPro"/>
</dbReference>
<name>A0A9Q1MGJ7_9SOLA</name>
<dbReference type="AlphaFoldDB" id="A0A9Q1MGJ7"/>
<evidence type="ECO:0000256" key="3">
    <source>
        <dbReference type="ARBA" id="ARBA00022559"/>
    </source>
</evidence>
<keyword evidence="16" id="KW-1185">Reference proteome</keyword>
<evidence type="ECO:0000256" key="4">
    <source>
        <dbReference type="ARBA" id="ARBA00022630"/>
    </source>
</evidence>
<feature type="compositionally biased region" description="Low complexity" evidence="13">
    <location>
        <begin position="15"/>
        <end position="29"/>
    </location>
</feature>
<sequence>MQNPEDHSDREIVENDNNSSPLNTNTSNDDNYVEITLDVRDDTVTVHRRSAALEPHSSKMLRRGCGLKFISKTDGGSGWAAVEKRFDELTATSDGLLPRAQFGACIGMNRESEDFALELFDSLARRRQIESDCISKEQLKEFWDQIANQSFDSRLRTFFDMVDKDADGRITEEEVKEIISLSASANKLSNIQKQAEEYAALIMEELDPRKLGIHHG</sequence>
<proteinExistence type="inferred from homology"/>
<keyword evidence="9" id="KW-0521">NADP</keyword>